<feature type="region of interest" description="Disordered" evidence="1">
    <location>
        <begin position="1"/>
        <end position="148"/>
    </location>
</feature>
<dbReference type="Proteomes" id="UP000515123">
    <property type="component" value="Linkage group 5"/>
</dbReference>
<dbReference type="RefSeq" id="XP_020088442.1">
    <property type="nucleotide sequence ID" value="XM_020232853.1"/>
</dbReference>
<gene>
    <name evidence="3" type="primary">LOC109710341</name>
</gene>
<keyword evidence="2" id="KW-1185">Reference proteome</keyword>
<dbReference type="GeneID" id="109710341"/>
<sequence length="204" mass="21093">MCIQEKERGSGPARYGREGPPSRLRANGPAPARCERAGPACSAPGAQARPGLQWESRSPRPATGEQIGPGPLRARSQDRFWCAGQAKLTAGQPARPTAGEQVGPGLLLARAGPPPRSSRGSRTSPLRDSGPFPPFSSRKPSRPAHYGRVAPVQPAVGLSARPGPARFERAPSCGLAGPSCPSAPATSDYARFSLLHASGPGLAL</sequence>
<protein>
    <submittedName>
        <fullName evidence="3">Skin secretory protein xP2-like</fullName>
    </submittedName>
</protein>
<evidence type="ECO:0000313" key="2">
    <source>
        <dbReference type="Proteomes" id="UP000515123"/>
    </source>
</evidence>
<reference evidence="3" key="2">
    <citation type="submission" date="2025-08" db="UniProtKB">
        <authorList>
            <consortium name="RefSeq"/>
        </authorList>
    </citation>
    <scope>IDENTIFICATION</scope>
    <source>
        <tissue evidence="3">Leaf</tissue>
    </source>
</reference>
<reference evidence="2" key="1">
    <citation type="journal article" date="2015" name="Nat. Genet.">
        <title>The pineapple genome and the evolution of CAM photosynthesis.</title>
        <authorList>
            <person name="Ming R."/>
            <person name="VanBuren R."/>
            <person name="Wai C.M."/>
            <person name="Tang H."/>
            <person name="Schatz M.C."/>
            <person name="Bowers J.E."/>
            <person name="Lyons E."/>
            <person name="Wang M.L."/>
            <person name="Chen J."/>
            <person name="Biggers E."/>
            <person name="Zhang J."/>
            <person name="Huang L."/>
            <person name="Zhang L."/>
            <person name="Miao W."/>
            <person name="Zhang J."/>
            <person name="Ye Z."/>
            <person name="Miao C."/>
            <person name="Lin Z."/>
            <person name="Wang H."/>
            <person name="Zhou H."/>
            <person name="Yim W.C."/>
            <person name="Priest H.D."/>
            <person name="Zheng C."/>
            <person name="Woodhouse M."/>
            <person name="Edger P.P."/>
            <person name="Guyot R."/>
            <person name="Guo H.B."/>
            <person name="Guo H."/>
            <person name="Zheng G."/>
            <person name="Singh R."/>
            <person name="Sharma A."/>
            <person name="Min X."/>
            <person name="Zheng Y."/>
            <person name="Lee H."/>
            <person name="Gurtowski J."/>
            <person name="Sedlazeck F.J."/>
            <person name="Harkess A."/>
            <person name="McKain M.R."/>
            <person name="Liao Z."/>
            <person name="Fang J."/>
            <person name="Liu J."/>
            <person name="Zhang X."/>
            <person name="Zhang Q."/>
            <person name="Hu W."/>
            <person name="Qin Y."/>
            <person name="Wang K."/>
            <person name="Chen L.Y."/>
            <person name="Shirley N."/>
            <person name="Lin Y.R."/>
            <person name="Liu L.Y."/>
            <person name="Hernandez A.G."/>
            <person name="Wright C.L."/>
            <person name="Bulone V."/>
            <person name="Tuskan G.A."/>
            <person name="Heath K."/>
            <person name="Zee F."/>
            <person name="Moore P.H."/>
            <person name="Sunkar R."/>
            <person name="Leebens-Mack J.H."/>
            <person name="Mockler T."/>
            <person name="Bennetzen J.L."/>
            <person name="Freeling M."/>
            <person name="Sankoff D."/>
            <person name="Paterson A.H."/>
            <person name="Zhu X."/>
            <person name="Yang X."/>
            <person name="Smith J.A."/>
            <person name="Cushman J.C."/>
            <person name="Paull R.E."/>
            <person name="Yu Q."/>
        </authorList>
    </citation>
    <scope>NUCLEOTIDE SEQUENCE [LARGE SCALE GENOMIC DNA]</scope>
    <source>
        <strain evidence="2">cv. F153</strain>
    </source>
</reference>
<proteinExistence type="predicted"/>
<feature type="compositionally biased region" description="Low complexity" evidence="1">
    <location>
        <begin position="103"/>
        <end position="124"/>
    </location>
</feature>
<evidence type="ECO:0000313" key="3">
    <source>
        <dbReference type="RefSeq" id="XP_020088442.1"/>
    </source>
</evidence>
<evidence type="ECO:0000256" key="1">
    <source>
        <dbReference type="SAM" id="MobiDB-lite"/>
    </source>
</evidence>
<name>A0A6P5EY57_ANACO</name>
<accession>A0A6P5EY57</accession>
<dbReference type="AlphaFoldDB" id="A0A6P5EY57"/>
<organism evidence="2 3">
    <name type="scientific">Ananas comosus</name>
    <name type="common">Pineapple</name>
    <name type="synonym">Ananas ananas</name>
    <dbReference type="NCBI Taxonomy" id="4615"/>
    <lineage>
        <taxon>Eukaryota</taxon>
        <taxon>Viridiplantae</taxon>
        <taxon>Streptophyta</taxon>
        <taxon>Embryophyta</taxon>
        <taxon>Tracheophyta</taxon>
        <taxon>Spermatophyta</taxon>
        <taxon>Magnoliopsida</taxon>
        <taxon>Liliopsida</taxon>
        <taxon>Poales</taxon>
        <taxon>Bromeliaceae</taxon>
        <taxon>Bromelioideae</taxon>
        <taxon>Ananas</taxon>
    </lineage>
</organism>